<evidence type="ECO:0000313" key="4">
    <source>
        <dbReference type="Proteomes" id="UP000317494"/>
    </source>
</evidence>
<feature type="region of interest" description="Disordered" evidence="1">
    <location>
        <begin position="36"/>
        <end position="144"/>
    </location>
</feature>
<proteinExistence type="predicted"/>
<feature type="compositionally biased region" description="Pro residues" evidence="1">
    <location>
        <begin position="58"/>
        <end position="68"/>
    </location>
</feature>
<dbReference type="Proteomes" id="UP000320475">
    <property type="component" value="Unassembled WGS sequence"/>
</dbReference>
<keyword evidence="4" id="KW-1185">Reference proteome</keyword>
<evidence type="ECO:0000256" key="1">
    <source>
        <dbReference type="SAM" id="MobiDB-lite"/>
    </source>
</evidence>
<sequence length="162" mass="17515">MSALAKTTAYLATVAATLTGAAISMHSKDRPFLVYYPPEKRDGSQTSTISPDHRIIQPPTPTPMPETPAPSVRSSISSEVSLPEGVREEDRRGNGTPSAEPRRAPKRRPPPSLLSLSFVPDSIPRSESSLARTMPGSRPRGKQRDCVVNALVKDDPCNVVCR</sequence>
<evidence type="ECO:0000313" key="3">
    <source>
        <dbReference type="EMBL" id="TPX52691.1"/>
    </source>
</evidence>
<dbReference type="Proteomes" id="UP000317494">
    <property type="component" value="Unassembled WGS sequence"/>
</dbReference>
<name>A0A507DGQ1_9FUNG</name>
<evidence type="ECO:0000313" key="5">
    <source>
        <dbReference type="Proteomes" id="UP000320475"/>
    </source>
</evidence>
<dbReference type="VEuPathDB" id="FungiDB:SeMB42_g01238"/>
<accession>A0A507DGQ1</accession>
<protein>
    <submittedName>
        <fullName evidence="2">Uncharacterized protein</fullName>
    </submittedName>
</protein>
<reference evidence="4 5" key="1">
    <citation type="journal article" date="2019" name="Sci. Rep.">
        <title>Comparative genomics of chytrid fungi reveal insights into the obligate biotrophic and pathogenic lifestyle of Synchytrium endobioticum.</title>
        <authorList>
            <person name="van de Vossenberg B.T.L.H."/>
            <person name="Warris S."/>
            <person name="Nguyen H.D.T."/>
            <person name="van Gent-Pelzer M.P.E."/>
            <person name="Joly D.L."/>
            <person name="van de Geest H.C."/>
            <person name="Bonants P.J.M."/>
            <person name="Smith D.S."/>
            <person name="Levesque C.A."/>
            <person name="van der Lee T.A.J."/>
        </authorList>
    </citation>
    <scope>NUCLEOTIDE SEQUENCE [LARGE SCALE GENOMIC DNA]</scope>
    <source>
        <strain evidence="2 5">LEV6574</strain>
        <strain evidence="3 4">MB42</strain>
    </source>
</reference>
<dbReference type="EMBL" id="QEAM01000013">
    <property type="protein sequence ID" value="TPX50754.1"/>
    <property type="molecule type" value="Genomic_DNA"/>
</dbReference>
<organism evidence="2 5">
    <name type="scientific">Synchytrium endobioticum</name>
    <dbReference type="NCBI Taxonomy" id="286115"/>
    <lineage>
        <taxon>Eukaryota</taxon>
        <taxon>Fungi</taxon>
        <taxon>Fungi incertae sedis</taxon>
        <taxon>Chytridiomycota</taxon>
        <taxon>Chytridiomycota incertae sedis</taxon>
        <taxon>Chytridiomycetes</taxon>
        <taxon>Synchytriales</taxon>
        <taxon>Synchytriaceae</taxon>
        <taxon>Synchytrium</taxon>
    </lineage>
</organism>
<feature type="compositionally biased region" description="Low complexity" evidence="1">
    <location>
        <begin position="69"/>
        <end position="81"/>
    </location>
</feature>
<gene>
    <name evidence="2" type="ORF">SeLEV6574_g00702</name>
    <name evidence="3" type="ORF">SeMB42_g01238</name>
</gene>
<evidence type="ECO:0000313" key="2">
    <source>
        <dbReference type="EMBL" id="TPX50754.1"/>
    </source>
</evidence>
<comment type="caution">
    <text evidence="2">The sequence shown here is derived from an EMBL/GenBank/DDBJ whole genome shotgun (WGS) entry which is preliminary data.</text>
</comment>
<dbReference type="AlphaFoldDB" id="A0A507DGQ1"/>
<dbReference type="EMBL" id="QEAN01000030">
    <property type="protein sequence ID" value="TPX52691.1"/>
    <property type="molecule type" value="Genomic_DNA"/>
</dbReference>